<comment type="caution">
    <text evidence="2">The sequence shown here is derived from an EMBL/GenBank/DDBJ whole genome shotgun (WGS) entry which is preliminary data.</text>
</comment>
<feature type="region of interest" description="Disordered" evidence="1">
    <location>
        <begin position="1"/>
        <end position="24"/>
    </location>
</feature>
<reference evidence="2" key="2">
    <citation type="journal article" date="2020" name="Nat. Commun.">
        <title>Large-scale genome sequencing of mycorrhizal fungi provides insights into the early evolution of symbiotic traits.</title>
        <authorList>
            <person name="Miyauchi S."/>
            <person name="Kiss E."/>
            <person name="Kuo A."/>
            <person name="Drula E."/>
            <person name="Kohler A."/>
            <person name="Sanchez-Garcia M."/>
            <person name="Morin E."/>
            <person name="Andreopoulos B."/>
            <person name="Barry K.W."/>
            <person name="Bonito G."/>
            <person name="Buee M."/>
            <person name="Carver A."/>
            <person name="Chen C."/>
            <person name="Cichocki N."/>
            <person name="Clum A."/>
            <person name="Culley D."/>
            <person name="Crous P.W."/>
            <person name="Fauchery L."/>
            <person name="Girlanda M."/>
            <person name="Hayes R.D."/>
            <person name="Keri Z."/>
            <person name="LaButti K."/>
            <person name="Lipzen A."/>
            <person name="Lombard V."/>
            <person name="Magnuson J."/>
            <person name="Maillard F."/>
            <person name="Murat C."/>
            <person name="Nolan M."/>
            <person name="Ohm R.A."/>
            <person name="Pangilinan J."/>
            <person name="Pereira M.F."/>
            <person name="Perotto S."/>
            <person name="Peter M."/>
            <person name="Pfister S."/>
            <person name="Riley R."/>
            <person name="Sitrit Y."/>
            <person name="Stielow J.B."/>
            <person name="Szollosi G."/>
            <person name="Zifcakova L."/>
            <person name="Stursova M."/>
            <person name="Spatafora J.W."/>
            <person name="Tedersoo L."/>
            <person name="Vaario L.M."/>
            <person name="Yamada A."/>
            <person name="Yan M."/>
            <person name="Wang P."/>
            <person name="Xu J."/>
            <person name="Bruns T."/>
            <person name="Baldrian P."/>
            <person name="Vilgalys R."/>
            <person name="Dunand C."/>
            <person name="Henrissat B."/>
            <person name="Grigoriev I.V."/>
            <person name="Hibbett D."/>
            <person name="Nagy L.G."/>
            <person name="Martin F.M."/>
        </authorList>
    </citation>
    <scope>NUCLEOTIDE SEQUENCE</scope>
    <source>
        <strain evidence="2">BED1</strain>
    </source>
</reference>
<evidence type="ECO:0000313" key="3">
    <source>
        <dbReference type="Proteomes" id="UP001194468"/>
    </source>
</evidence>
<evidence type="ECO:0000313" key="2">
    <source>
        <dbReference type="EMBL" id="KAF8444130.1"/>
    </source>
</evidence>
<gene>
    <name evidence="2" type="ORF">L210DRAFT_3534002</name>
</gene>
<feature type="compositionally biased region" description="Polar residues" evidence="1">
    <location>
        <begin position="1"/>
        <end position="15"/>
    </location>
</feature>
<keyword evidence="3" id="KW-1185">Reference proteome</keyword>
<accession>A0AAD4BZB7</accession>
<reference evidence="2" key="1">
    <citation type="submission" date="2019-10" db="EMBL/GenBank/DDBJ databases">
        <authorList>
            <consortium name="DOE Joint Genome Institute"/>
            <person name="Kuo A."/>
            <person name="Miyauchi S."/>
            <person name="Kiss E."/>
            <person name="Drula E."/>
            <person name="Kohler A."/>
            <person name="Sanchez-Garcia M."/>
            <person name="Andreopoulos B."/>
            <person name="Barry K.W."/>
            <person name="Bonito G."/>
            <person name="Buee M."/>
            <person name="Carver A."/>
            <person name="Chen C."/>
            <person name="Cichocki N."/>
            <person name="Clum A."/>
            <person name="Culley D."/>
            <person name="Crous P.W."/>
            <person name="Fauchery L."/>
            <person name="Girlanda M."/>
            <person name="Hayes R."/>
            <person name="Keri Z."/>
            <person name="LaButti K."/>
            <person name="Lipzen A."/>
            <person name="Lombard V."/>
            <person name="Magnuson J."/>
            <person name="Maillard F."/>
            <person name="Morin E."/>
            <person name="Murat C."/>
            <person name="Nolan M."/>
            <person name="Ohm R."/>
            <person name="Pangilinan J."/>
            <person name="Pereira M."/>
            <person name="Perotto S."/>
            <person name="Peter M."/>
            <person name="Riley R."/>
            <person name="Sitrit Y."/>
            <person name="Stielow B."/>
            <person name="Szollosi G."/>
            <person name="Zifcakova L."/>
            <person name="Stursova M."/>
            <person name="Spatafora J.W."/>
            <person name="Tedersoo L."/>
            <person name="Vaario L.-M."/>
            <person name="Yamada A."/>
            <person name="Yan M."/>
            <person name="Wang P."/>
            <person name="Xu J."/>
            <person name="Bruns T."/>
            <person name="Baldrian P."/>
            <person name="Vilgalys R."/>
            <person name="Henrissat B."/>
            <person name="Grigoriev I.V."/>
            <person name="Hibbett D."/>
            <person name="Nagy L.G."/>
            <person name="Martin F.M."/>
        </authorList>
    </citation>
    <scope>NUCLEOTIDE SEQUENCE</scope>
    <source>
        <strain evidence="2">BED1</strain>
    </source>
</reference>
<dbReference type="AlphaFoldDB" id="A0AAD4BZB7"/>
<dbReference type="EMBL" id="WHUW01000007">
    <property type="protein sequence ID" value="KAF8444130.1"/>
    <property type="molecule type" value="Genomic_DNA"/>
</dbReference>
<feature type="region of interest" description="Disordered" evidence="1">
    <location>
        <begin position="48"/>
        <end position="73"/>
    </location>
</feature>
<evidence type="ECO:0000256" key="1">
    <source>
        <dbReference type="SAM" id="MobiDB-lite"/>
    </source>
</evidence>
<protein>
    <submittedName>
        <fullName evidence="2">Uncharacterized protein</fullName>
    </submittedName>
</protein>
<organism evidence="2 3">
    <name type="scientific">Boletus edulis BED1</name>
    <dbReference type="NCBI Taxonomy" id="1328754"/>
    <lineage>
        <taxon>Eukaryota</taxon>
        <taxon>Fungi</taxon>
        <taxon>Dikarya</taxon>
        <taxon>Basidiomycota</taxon>
        <taxon>Agaricomycotina</taxon>
        <taxon>Agaricomycetes</taxon>
        <taxon>Agaricomycetidae</taxon>
        <taxon>Boletales</taxon>
        <taxon>Boletineae</taxon>
        <taxon>Boletaceae</taxon>
        <taxon>Boletoideae</taxon>
        <taxon>Boletus</taxon>
    </lineage>
</organism>
<sequence>MTHVCSSRTYDTGENQPRGLGKAVPSARKGINAVFGLMMGCTMYPRRATSSTTWDRRRGSPACPTDDEASLSP</sequence>
<proteinExistence type="predicted"/>
<name>A0AAD4BZB7_BOLED</name>
<dbReference type="Proteomes" id="UP001194468">
    <property type="component" value="Unassembled WGS sequence"/>
</dbReference>